<dbReference type="EMBL" id="JARBHB010000006">
    <property type="protein sequence ID" value="KAJ8880488.1"/>
    <property type="molecule type" value="Genomic_DNA"/>
</dbReference>
<sequence length="422" mass="45352">MGGEQSNRSATAAYKLAEIREADCRSRDTEVKVRLEALISQESGSTFPTSRGAVGWCAPNLGCGRLWVRIRSKAWVLIQADIKRSHFFFKPLSIQYPVGSLPDFRMWGSCGTMPLVSGFSRGFPVSSPTVCGAVGWCAAVWGAGGSGFGSHTSPGKHSDITLGDVNKPFPNSKIPFPCNLHASQQRGQMGMFRILTEEFSARSAVRARASCVSPPRTFLRLYTWLTVGSVVTEPVSCPGTQGDAEESGCRLLYEGRSATEMFLYCSGVYSIDVSTCVVSTARGERHNWSVARPRVVGRGEEARRGGDPRRRRQAGRIARCCSDSRPASPIAGHPSQFVAGDDCRLGVVVSAARAREAGCSTMAGCSAGGGEGRHRPLTVFSEAGGDEEAAAEEEEGEGVERGTICMEMSSLPLRRVFCGMRK</sequence>
<reference evidence="1 2" key="1">
    <citation type="submission" date="2023-02" db="EMBL/GenBank/DDBJ databases">
        <title>LHISI_Scaffold_Assembly.</title>
        <authorList>
            <person name="Stuart O.P."/>
            <person name="Cleave R."/>
            <person name="Magrath M.J.L."/>
            <person name="Mikheyev A.S."/>
        </authorList>
    </citation>
    <scope>NUCLEOTIDE SEQUENCE [LARGE SCALE GENOMIC DNA]</scope>
    <source>
        <strain evidence="1">Daus_M_001</strain>
        <tissue evidence="1">Leg muscle</tissue>
    </source>
</reference>
<organism evidence="1 2">
    <name type="scientific">Dryococelus australis</name>
    <dbReference type="NCBI Taxonomy" id="614101"/>
    <lineage>
        <taxon>Eukaryota</taxon>
        <taxon>Metazoa</taxon>
        <taxon>Ecdysozoa</taxon>
        <taxon>Arthropoda</taxon>
        <taxon>Hexapoda</taxon>
        <taxon>Insecta</taxon>
        <taxon>Pterygota</taxon>
        <taxon>Neoptera</taxon>
        <taxon>Polyneoptera</taxon>
        <taxon>Phasmatodea</taxon>
        <taxon>Verophasmatodea</taxon>
        <taxon>Anareolatae</taxon>
        <taxon>Phasmatidae</taxon>
        <taxon>Eurycanthinae</taxon>
        <taxon>Dryococelus</taxon>
    </lineage>
</organism>
<keyword evidence="2" id="KW-1185">Reference proteome</keyword>
<evidence type="ECO:0000313" key="1">
    <source>
        <dbReference type="EMBL" id="KAJ8880488.1"/>
    </source>
</evidence>
<gene>
    <name evidence="1" type="ORF">PR048_016958</name>
</gene>
<accession>A0ABQ9H855</accession>
<dbReference type="Proteomes" id="UP001159363">
    <property type="component" value="Chromosome 5"/>
</dbReference>
<name>A0ABQ9H855_9NEOP</name>
<comment type="caution">
    <text evidence="1">The sequence shown here is derived from an EMBL/GenBank/DDBJ whole genome shotgun (WGS) entry which is preliminary data.</text>
</comment>
<proteinExistence type="predicted"/>
<evidence type="ECO:0000313" key="2">
    <source>
        <dbReference type="Proteomes" id="UP001159363"/>
    </source>
</evidence>
<protein>
    <submittedName>
        <fullName evidence="1">Uncharacterized protein</fullName>
    </submittedName>
</protein>